<gene>
    <name evidence="5" type="ORF">EYS42_09115</name>
</gene>
<keyword evidence="2 3" id="KW-0732">Signal</keyword>
<evidence type="ECO:0000256" key="3">
    <source>
        <dbReference type="SAM" id="SignalP"/>
    </source>
</evidence>
<dbReference type="InterPro" id="IPR028081">
    <property type="entry name" value="Leu-bd"/>
</dbReference>
<dbReference type="PANTHER" id="PTHR47235:SF1">
    <property type="entry name" value="BLR6548 PROTEIN"/>
    <property type="match status" value="1"/>
</dbReference>
<dbReference type="Pfam" id="PF13458">
    <property type="entry name" value="Peripla_BP_6"/>
    <property type="match status" value="1"/>
</dbReference>
<accession>A0A4Q9H486</accession>
<dbReference type="Proteomes" id="UP000292120">
    <property type="component" value="Unassembled WGS sequence"/>
</dbReference>
<dbReference type="RefSeq" id="WP_130967840.1">
    <property type="nucleotide sequence ID" value="NZ_SIXI01000003.1"/>
</dbReference>
<dbReference type="SUPFAM" id="SSF53822">
    <property type="entry name" value="Periplasmic binding protein-like I"/>
    <property type="match status" value="1"/>
</dbReference>
<dbReference type="AlphaFoldDB" id="A0A4Q9H486"/>
<comment type="similarity">
    <text evidence="1">Belongs to the leucine-binding protein family.</text>
</comment>
<feature type="signal peptide" evidence="3">
    <location>
        <begin position="1"/>
        <end position="22"/>
    </location>
</feature>
<comment type="caution">
    <text evidence="5">The sequence shown here is derived from an EMBL/GenBank/DDBJ whole genome shotgun (WGS) entry which is preliminary data.</text>
</comment>
<dbReference type="Gene3D" id="3.40.50.2300">
    <property type="match status" value="2"/>
</dbReference>
<protein>
    <recommendedName>
        <fullName evidence="4">Leucine-binding protein domain-containing protein</fullName>
    </recommendedName>
</protein>
<evidence type="ECO:0000256" key="2">
    <source>
        <dbReference type="ARBA" id="ARBA00022729"/>
    </source>
</evidence>
<evidence type="ECO:0000313" key="5">
    <source>
        <dbReference type="EMBL" id="TBO31386.1"/>
    </source>
</evidence>
<dbReference type="PANTHER" id="PTHR47235">
    <property type="entry name" value="BLR6548 PROTEIN"/>
    <property type="match status" value="1"/>
</dbReference>
<keyword evidence="6" id="KW-1185">Reference proteome</keyword>
<evidence type="ECO:0000259" key="4">
    <source>
        <dbReference type="Pfam" id="PF13458"/>
    </source>
</evidence>
<evidence type="ECO:0000313" key="6">
    <source>
        <dbReference type="Proteomes" id="UP000292120"/>
    </source>
</evidence>
<name>A0A4Q9H486_9BURK</name>
<dbReference type="EMBL" id="SIXI01000003">
    <property type="protein sequence ID" value="TBO31386.1"/>
    <property type="molecule type" value="Genomic_DNA"/>
</dbReference>
<dbReference type="InterPro" id="IPR028082">
    <property type="entry name" value="Peripla_BP_I"/>
</dbReference>
<evidence type="ECO:0000256" key="1">
    <source>
        <dbReference type="ARBA" id="ARBA00010062"/>
    </source>
</evidence>
<feature type="chain" id="PRO_5020697638" description="Leucine-binding protein domain-containing protein" evidence="3">
    <location>
        <begin position="23"/>
        <end position="377"/>
    </location>
</feature>
<reference evidence="5 6" key="1">
    <citation type="submission" date="2019-02" db="EMBL/GenBank/DDBJ databases">
        <title>Aquabacterium sp. strain KMB7.</title>
        <authorList>
            <person name="Chen W.-M."/>
        </authorList>
    </citation>
    <scope>NUCLEOTIDE SEQUENCE [LARGE SCALE GENOMIC DNA]</scope>
    <source>
        <strain evidence="5 6">KMB7</strain>
    </source>
</reference>
<proteinExistence type="inferred from homology"/>
<feature type="domain" description="Leucine-binding protein" evidence="4">
    <location>
        <begin position="26"/>
        <end position="373"/>
    </location>
</feature>
<sequence length="377" mass="41376">MSHLSRVALFLALAVSVGQAQSAEEILIGQTADFSSVAGQQMKDFNLGVLAYFNHVNAKGGVKGRPITLISRDDAFQAAKAEENAKALVSQSNVIALFGSRGTDPSEAVIKVAEATRTPLVGPITGADSMRESRYTFPVRAGYRDEVKAMLEHISFVPSRLAVLVQDDKFGNPLFAFIDKSLRERYRNTRLVSTVRFPRTQKDLKTEASKVLESEPNAVIALCNPTSCESFVRSISEQAVAQSRPRPTIYQTSISDMYAQFKKLGAPVVAGNPFTQITPDPHRGINPLVKDYRAAMDRARQPYNYRSYEGYFSAAVLVEALKRAPSLTREGLVQGFEQGLSNGVEVGDVKVRYSPGDHQGSQYVDLVTIDRDGRLVH</sequence>
<dbReference type="OrthoDB" id="9777352at2"/>
<organism evidence="5 6">
    <name type="scientific">Aquabacterium lacunae</name>
    <dbReference type="NCBI Taxonomy" id="2528630"/>
    <lineage>
        <taxon>Bacteria</taxon>
        <taxon>Pseudomonadati</taxon>
        <taxon>Pseudomonadota</taxon>
        <taxon>Betaproteobacteria</taxon>
        <taxon>Burkholderiales</taxon>
        <taxon>Aquabacterium</taxon>
    </lineage>
</organism>
<dbReference type="CDD" id="cd06326">
    <property type="entry name" value="PBP1_ABC_ligand_binding-like"/>
    <property type="match status" value="1"/>
</dbReference>